<keyword evidence="3" id="KW-1185">Reference proteome</keyword>
<evidence type="ECO:0000313" key="2">
    <source>
        <dbReference type="EMBL" id="USW49965.1"/>
    </source>
</evidence>
<accession>A0A9Q9EGG7</accession>
<evidence type="ECO:0000259" key="1">
    <source>
        <dbReference type="Pfam" id="PF13639"/>
    </source>
</evidence>
<dbReference type="Gene3D" id="3.30.40.10">
    <property type="entry name" value="Zinc/RING finger domain, C3HC4 (zinc finger)"/>
    <property type="match status" value="1"/>
</dbReference>
<name>A0A9Q9EGG7_9PEZI</name>
<dbReference type="Proteomes" id="UP001056384">
    <property type="component" value="Chromosome 2"/>
</dbReference>
<dbReference type="InterPro" id="IPR013083">
    <property type="entry name" value="Znf_RING/FYVE/PHD"/>
</dbReference>
<organism evidence="2 3">
    <name type="scientific">Septoria linicola</name>
    <dbReference type="NCBI Taxonomy" id="215465"/>
    <lineage>
        <taxon>Eukaryota</taxon>
        <taxon>Fungi</taxon>
        <taxon>Dikarya</taxon>
        <taxon>Ascomycota</taxon>
        <taxon>Pezizomycotina</taxon>
        <taxon>Dothideomycetes</taxon>
        <taxon>Dothideomycetidae</taxon>
        <taxon>Mycosphaerellales</taxon>
        <taxon>Mycosphaerellaceae</taxon>
        <taxon>Septoria</taxon>
    </lineage>
</organism>
<feature type="domain" description="RING-type" evidence="1">
    <location>
        <begin position="147"/>
        <end position="189"/>
    </location>
</feature>
<dbReference type="InterPro" id="IPR001841">
    <property type="entry name" value="Znf_RING"/>
</dbReference>
<sequence>MAAFFHGGPLDEALFNVVSGMIVGRAFNINSHSLAEITTAIEAVQTELTRVTVENWITLSDAERDEVLQASNSMDNLILAEQAREAFHNGEPGFLWVDQPQGGEIVIDGDELEEQHEGEPNPPLRREVTFSQRQLTLADRSEDETLECPITYASLAVGTTVSVLGCGHWFSVEALDDWLLYADTCPTCRAIIV</sequence>
<protein>
    <submittedName>
        <fullName evidence="2">Zinc finger, RING-type</fullName>
    </submittedName>
</protein>
<dbReference type="AlphaFoldDB" id="A0A9Q9EGG7"/>
<dbReference type="SUPFAM" id="SSF57850">
    <property type="entry name" value="RING/U-box"/>
    <property type="match status" value="1"/>
</dbReference>
<evidence type="ECO:0000313" key="3">
    <source>
        <dbReference type="Proteomes" id="UP001056384"/>
    </source>
</evidence>
<dbReference type="Pfam" id="PF13639">
    <property type="entry name" value="zf-RING_2"/>
    <property type="match status" value="1"/>
</dbReference>
<dbReference type="EMBL" id="CP099419">
    <property type="protein sequence ID" value="USW49965.1"/>
    <property type="molecule type" value="Genomic_DNA"/>
</dbReference>
<proteinExistence type="predicted"/>
<reference evidence="2" key="1">
    <citation type="submission" date="2022-06" db="EMBL/GenBank/DDBJ databases">
        <title>Complete genome sequences of two strains of the flax pathogen Septoria linicola.</title>
        <authorList>
            <person name="Lapalu N."/>
            <person name="Simon A."/>
            <person name="Demenou B."/>
            <person name="Paumier D."/>
            <person name="Guillot M.-P."/>
            <person name="Gout L."/>
            <person name="Valade R."/>
        </authorList>
    </citation>
    <scope>NUCLEOTIDE SEQUENCE</scope>
    <source>
        <strain evidence="2">SE15195</strain>
    </source>
</reference>
<gene>
    <name evidence="2" type="ORF">Slin15195_G032840</name>
</gene>